<dbReference type="InterPro" id="IPR000477">
    <property type="entry name" value="RT_dom"/>
</dbReference>
<evidence type="ECO:0000313" key="2">
    <source>
        <dbReference type="EMBL" id="CBI07789.1"/>
    </source>
</evidence>
<dbReference type="InterPro" id="IPR043502">
    <property type="entry name" value="DNA/RNA_pol_sf"/>
</dbReference>
<dbReference type="EMBL" id="CABQ01000142">
    <property type="protein sequence ID" value="CBI07789.1"/>
    <property type="molecule type" value="Genomic_DNA"/>
</dbReference>
<accession>E6QKL9</accession>
<comment type="caution">
    <text evidence="2">The sequence shown here is derived from an EMBL/GenBank/DDBJ whole genome shotgun (WGS) entry which is preliminary data.</text>
</comment>
<sequence>MTAFSDFQDRNNLDRAWRWIRNNPDPTYKRYCSEFYSRFAVADDLLIDDLQQRLQRGFYEPSHSCKFLIPKKSGILRPYTILTVEDQIVYQALVNVIAERLAPKMRNSYLTQTFGHIYAGKTSPWFYRRWNDGYKAFNQATRDAFKRGLVYAASFDLTACYDSLDHAVLCHFLKQLGIEQEFCDFLSNCLSRWTANDRRIYQHHGIPQGPLGSGLLAEVVLRHFDQHYGPKANLVSLGIL</sequence>
<dbReference type="PANTHER" id="PTHR34047">
    <property type="entry name" value="NUCLEAR INTRON MATURASE 1, MITOCHONDRIAL-RELATED"/>
    <property type="match status" value="1"/>
</dbReference>
<gene>
    <name evidence="2" type="ORF">CARN6_1177</name>
</gene>
<dbReference type="SUPFAM" id="SSF56672">
    <property type="entry name" value="DNA/RNA polymerases"/>
    <property type="match status" value="1"/>
</dbReference>
<dbReference type="InterPro" id="IPR051083">
    <property type="entry name" value="GrpII_Intron_Splice-Mob/Def"/>
</dbReference>
<name>E6QKL9_9ZZZZ</name>
<organism evidence="2">
    <name type="scientific">mine drainage metagenome</name>
    <dbReference type="NCBI Taxonomy" id="410659"/>
    <lineage>
        <taxon>unclassified sequences</taxon>
        <taxon>metagenomes</taxon>
        <taxon>ecological metagenomes</taxon>
    </lineage>
</organism>
<dbReference type="AlphaFoldDB" id="E6QKL9"/>
<dbReference type="PANTHER" id="PTHR34047:SF8">
    <property type="entry name" value="PROTEIN YKFC"/>
    <property type="match status" value="1"/>
</dbReference>
<dbReference type="PROSITE" id="PS50878">
    <property type="entry name" value="RT_POL"/>
    <property type="match status" value="1"/>
</dbReference>
<proteinExistence type="predicted"/>
<reference evidence="2" key="1">
    <citation type="submission" date="2009-10" db="EMBL/GenBank/DDBJ databases">
        <title>Diversity of trophic interactions inside an arsenic-rich microbial ecosystem.</title>
        <authorList>
            <person name="Bertin P.N."/>
            <person name="Heinrich-Salmeron A."/>
            <person name="Pelletier E."/>
            <person name="Goulhen-Chollet F."/>
            <person name="Arsene-Ploetze F."/>
            <person name="Gallien S."/>
            <person name="Calteau A."/>
            <person name="Vallenet D."/>
            <person name="Casiot C."/>
            <person name="Chane-Woon-Ming B."/>
            <person name="Giloteaux L."/>
            <person name="Barakat M."/>
            <person name="Bonnefoy V."/>
            <person name="Bruneel O."/>
            <person name="Chandler M."/>
            <person name="Cleiss J."/>
            <person name="Duran R."/>
            <person name="Elbaz-Poulichet F."/>
            <person name="Fonknechten N."/>
            <person name="Lauga B."/>
            <person name="Mornico D."/>
            <person name="Ortet P."/>
            <person name="Schaeffer C."/>
            <person name="Siguier P."/>
            <person name="Alexander Thil Smith A."/>
            <person name="Van Dorsselaer A."/>
            <person name="Weissenbach J."/>
            <person name="Medigue C."/>
            <person name="Le Paslier D."/>
        </authorList>
    </citation>
    <scope>NUCLEOTIDE SEQUENCE</scope>
</reference>
<protein>
    <recommendedName>
        <fullName evidence="1">Reverse transcriptase domain-containing protein</fullName>
    </recommendedName>
</protein>
<feature type="domain" description="Reverse transcriptase" evidence="1">
    <location>
        <begin position="50"/>
        <end position="240"/>
    </location>
</feature>
<dbReference type="Pfam" id="PF00078">
    <property type="entry name" value="RVT_1"/>
    <property type="match status" value="1"/>
</dbReference>
<evidence type="ECO:0000259" key="1">
    <source>
        <dbReference type="PROSITE" id="PS50878"/>
    </source>
</evidence>